<dbReference type="SUPFAM" id="SSF55729">
    <property type="entry name" value="Acyl-CoA N-acyltransferases (Nat)"/>
    <property type="match status" value="1"/>
</dbReference>
<protein>
    <submittedName>
        <fullName evidence="3">GNAT family N-acetyltransferase</fullName>
        <ecNumber evidence="3">2.3.-.-</ecNumber>
    </submittedName>
</protein>
<keyword evidence="4" id="KW-1185">Reference proteome</keyword>
<sequence length="274" mass="30233">MPGPSSCPSERDEAEHGSTDFLEPNIETITPDLWLTHDSVGLGPLRADLAETYWRWENSLPVMAGYARQTPESLTERTAGLEAQLEGSADQTRFTIYRHHDDTWTPIGMTSLLIDDRYRTAEFFIYIGEPDHRGHGTGTTATTMVLDWAFHVTALRCVYLEVLANNTAAIRAYEKAGFRTVGTRRRTGSWLGQPADEVIMDAVPEEYSGPRLVEAAVLGTRSRNQEVRATVTHAHEDAQPRTGFRPATASRESPAAGASGPLQSAREIRTHGSP</sequence>
<organism evidence="3 4">
    <name type="scientific">Promicromonospora kroppenstedtii</name>
    <dbReference type="NCBI Taxonomy" id="440482"/>
    <lineage>
        <taxon>Bacteria</taxon>
        <taxon>Bacillati</taxon>
        <taxon>Actinomycetota</taxon>
        <taxon>Actinomycetes</taxon>
        <taxon>Micrococcales</taxon>
        <taxon>Promicromonosporaceae</taxon>
        <taxon>Promicromonospora</taxon>
    </lineage>
</organism>
<dbReference type="RefSeq" id="WP_397407501.1">
    <property type="nucleotide sequence ID" value="NZ_JBIRYI010000018.1"/>
</dbReference>
<evidence type="ECO:0000256" key="1">
    <source>
        <dbReference type="SAM" id="MobiDB-lite"/>
    </source>
</evidence>
<evidence type="ECO:0000313" key="3">
    <source>
        <dbReference type="EMBL" id="MFI2489950.1"/>
    </source>
</evidence>
<dbReference type="GO" id="GO:0016746">
    <property type="term" value="F:acyltransferase activity"/>
    <property type="evidence" value="ECO:0007669"/>
    <property type="project" value="UniProtKB-KW"/>
</dbReference>
<evidence type="ECO:0000259" key="2">
    <source>
        <dbReference type="PROSITE" id="PS51186"/>
    </source>
</evidence>
<feature type="domain" description="N-acetyltransferase" evidence="2">
    <location>
        <begin position="40"/>
        <end position="196"/>
    </location>
</feature>
<dbReference type="InterPro" id="IPR000182">
    <property type="entry name" value="GNAT_dom"/>
</dbReference>
<dbReference type="Gene3D" id="3.40.630.30">
    <property type="match status" value="1"/>
</dbReference>
<dbReference type="PANTHER" id="PTHR43415:SF3">
    <property type="entry name" value="GNAT-FAMILY ACETYLTRANSFERASE"/>
    <property type="match status" value="1"/>
</dbReference>
<comment type="caution">
    <text evidence="3">The sequence shown here is derived from an EMBL/GenBank/DDBJ whole genome shotgun (WGS) entry which is preliminary data.</text>
</comment>
<dbReference type="PANTHER" id="PTHR43415">
    <property type="entry name" value="SPERMIDINE N(1)-ACETYLTRANSFERASE"/>
    <property type="match status" value="1"/>
</dbReference>
<dbReference type="EC" id="2.3.-.-" evidence="3"/>
<dbReference type="PROSITE" id="PS51186">
    <property type="entry name" value="GNAT"/>
    <property type="match status" value="1"/>
</dbReference>
<keyword evidence="3" id="KW-0012">Acyltransferase</keyword>
<keyword evidence="3" id="KW-0808">Transferase</keyword>
<dbReference type="Proteomes" id="UP001611580">
    <property type="component" value="Unassembled WGS sequence"/>
</dbReference>
<reference evidence="3 4" key="1">
    <citation type="submission" date="2024-10" db="EMBL/GenBank/DDBJ databases">
        <title>The Natural Products Discovery Center: Release of the First 8490 Sequenced Strains for Exploring Actinobacteria Biosynthetic Diversity.</title>
        <authorList>
            <person name="Kalkreuter E."/>
            <person name="Kautsar S.A."/>
            <person name="Yang D."/>
            <person name="Bader C.D."/>
            <person name="Teijaro C.N."/>
            <person name="Fluegel L."/>
            <person name="Davis C.M."/>
            <person name="Simpson J.R."/>
            <person name="Lauterbach L."/>
            <person name="Steele A.D."/>
            <person name="Gui C."/>
            <person name="Meng S."/>
            <person name="Li G."/>
            <person name="Viehrig K."/>
            <person name="Ye F."/>
            <person name="Su P."/>
            <person name="Kiefer A.F."/>
            <person name="Nichols A."/>
            <person name="Cepeda A.J."/>
            <person name="Yan W."/>
            <person name="Fan B."/>
            <person name="Jiang Y."/>
            <person name="Adhikari A."/>
            <person name="Zheng C.-J."/>
            <person name="Schuster L."/>
            <person name="Cowan T.M."/>
            <person name="Smanski M.J."/>
            <person name="Chevrette M.G."/>
            <person name="De Carvalho L.P.S."/>
            <person name="Shen B."/>
        </authorList>
    </citation>
    <scope>NUCLEOTIDE SEQUENCE [LARGE SCALE GENOMIC DNA]</scope>
    <source>
        <strain evidence="3 4">NPDC019481</strain>
    </source>
</reference>
<evidence type="ECO:0000313" key="4">
    <source>
        <dbReference type="Proteomes" id="UP001611580"/>
    </source>
</evidence>
<feature type="region of interest" description="Disordered" evidence="1">
    <location>
        <begin position="225"/>
        <end position="274"/>
    </location>
</feature>
<name>A0ABW7XSJ1_9MICO</name>
<dbReference type="InterPro" id="IPR016181">
    <property type="entry name" value="Acyl_CoA_acyltransferase"/>
</dbReference>
<feature type="region of interest" description="Disordered" evidence="1">
    <location>
        <begin position="1"/>
        <end position="23"/>
    </location>
</feature>
<accession>A0ABW7XSJ1</accession>
<dbReference type="Pfam" id="PF13302">
    <property type="entry name" value="Acetyltransf_3"/>
    <property type="match status" value="1"/>
</dbReference>
<feature type="compositionally biased region" description="Basic and acidic residues" evidence="1">
    <location>
        <begin position="9"/>
        <end position="18"/>
    </location>
</feature>
<proteinExistence type="predicted"/>
<dbReference type="EMBL" id="JBIRYI010000018">
    <property type="protein sequence ID" value="MFI2489950.1"/>
    <property type="molecule type" value="Genomic_DNA"/>
</dbReference>
<gene>
    <name evidence="3" type="ORF">ACH47X_23760</name>
</gene>